<dbReference type="Pfam" id="PF16263">
    <property type="entry name" value="DUF4917"/>
    <property type="match status" value="1"/>
</dbReference>
<protein>
    <recommendedName>
        <fullName evidence="3">DUF4917 family protein</fullName>
    </recommendedName>
</protein>
<accession>A0AAN0YQS4</accession>
<keyword evidence="2" id="KW-1185">Reference proteome</keyword>
<dbReference type="AlphaFoldDB" id="A0AAN0YQS4"/>
<dbReference type="InterPro" id="IPR032581">
    <property type="entry name" value="DUF4917"/>
</dbReference>
<evidence type="ECO:0000313" key="2">
    <source>
        <dbReference type="Proteomes" id="UP000093052"/>
    </source>
</evidence>
<reference evidence="2" key="1">
    <citation type="journal article" date="2016" name="Genome Announc.">
        <title>Complete Genome Sequence of Geobacillus thermoglucosidasius NCIMB 11955, the Progenitor of a Bioethanol Production Strain.</title>
        <authorList>
            <person name="Sheng L."/>
            <person name="Zhang Y."/>
            <person name="Minton N.P."/>
        </authorList>
    </citation>
    <scope>NUCLEOTIDE SEQUENCE [LARGE SCALE GENOMIC DNA]</scope>
    <source>
        <strain evidence="2">NCIMB 11955</strain>
    </source>
</reference>
<dbReference type="KEGG" id="ptl:AOT13_12665"/>
<name>A0AAN0YQS4_PARTM</name>
<dbReference type="Proteomes" id="UP000093052">
    <property type="component" value="Chromosome"/>
</dbReference>
<evidence type="ECO:0008006" key="3">
    <source>
        <dbReference type="Google" id="ProtNLM"/>
    </source>
</evidence>
<proteinExistence type="predicted"/>
<sequence>MSLPSYKQLYDEQKIQTDHLLIGNGFSVAIWRDFNYQSLYEIEEKFMEEKDKMLFELFKTKNFEYVLESLIKAQNINQIFGIDSEVLKESYKRIKKHLIQSILKVHKDNFDTEIALKLSRNYTIRTFKQSIFTTNYDLISYWLYIEQLKVNPNVTDFFGRGDKDYVHFSRSKVDKNILKLYYLHGGLHLFVNKDNEIEKVTKKKHNYLINAIVESINNNNFPLYVSEGNWQRKLEQIEANKYLRFCYDALSNLSGHLTIFGHSLNEKTDYHIIEAIKQSNIEVIAYGIYEIEQKESIKERINSYFSNKKIYYYNSRDFFNSVYEINNPLAFGSYSIKQI</sequence>
<evidence type="ECO:0000313" key="1">
    <source>
        <dbReference type="EMBL" id="ANZ30879.1"/>
    </source>
</evidence>
<organism evidence="1 2">
    <name type="scientific">Parageobacillus thermoglucosidasius</name>
    <name type="common">Geobacillus thermoglucosidasius</name>
    <dbReference type="NCBI Taxonomy" id="1426"/>
    <lineage>
        <taxon>Bacteria</taxon>
        <taxon>Bacillati</taxon>
        <taxon>Bacillota</taxon>
        <taxon>Bacilli</taxon>
        <taxon>Bacillales</taxon>
        <taxon>Anoxybacillaceae</taxon>
        <taxon>Parageobacillus</taxon>
    </lineage>
</organism>
<dbReference type="GeneID" id="56926292"/>
<dbReference type="RefSeq" id="WP_042385349.1">
    <property type="nucleotide sequence ID" value="NZ_CP012712.1"/>
</dbReference>
<dbReference type="EMBL" id="CP016622">
    <property type="protein sequence ID" value="ANZ30879.1"/>
    <property type="molecule type" value="Genomic_DNA"/>
</dbReference>
<gene>
    <name evidence="1" type="ORF">BCV53_12675</name>
</gene>